<dbReference type="InterPro" id="IPR001127">
    <property type="entry name" value="PTS_EIIA_1_perm"/>
</dbReference>
<dbReference type="Pfam" id="PF00358">
    <property type="entry name" value="PTS_EIIA_1"/>
    <property type="match status" value="1"/>
</dbReference>
<evidence type="ECO:0000256" key="4">
    <source>
        <dbReference type="ARBA" id="ARBA00022597"/>
    </source>
</evidence>
<dbReference type="Gene3D" id="2.70.70.10">
    <property type="entry name" value="Glucose Permease (Domain IIA)"/>
    <property type="match status" value="1"/>
</dbReference>
<dbReference type="InterPro" id="IPR018113">
    <property type="entry name" value="PTrfase_EIIB_Cys"/>
</dbReference>
<dbReference type="RefSeq" id="WP_197558788.1">
    <property type="nucleotide sequence ID" value="NZ_CP063065.1"/>
</dbReference>
<keyword evidence="9 17" id="KW-1133">Transmembrane helix</keyword>
<sequence>MAIKDYKALANDIVKNVGGEENVDGLRHCVTRLRFNLKDESKANTDTIKGLDGVVTVMKASGQYQVVIGNEVADVYEAIVDTTNLGGDEASGSSNNAPEDDDRKLADKAIDFISGVFQPFLMPLAATGMIKGIVAILGTFGLNATNSGLYLLLQVAGDGFFQYLPVMVALTTARKLKMNVFTALAIAVAFLHPALSTSMTNDVLYTLFEGTPFASDIYSTVFGLPVILPSNGYFSAIIPIIVAVWLGSRLEKWFKQRIPSTVNSFLTPFFTIIIAVPIALMVVGPVATWAASLIGVFFTWLQGVSPLVFGALLAASWQLLVIFGLHWGIIPISYLLLAETGLNPLGPLMQISTFGILGVLLAMLIKGNEKKLKDIAIPGAISTLFGVTESVIYGIMIPLRRPFIYAIIANIFAGAYAGAMDTVAYRTGGLGIFSLMNMIDNEGNLGANFWNVAISYAIAVAIGFILQMVFPVNRLEEELPAEALAAGDASGNEPSASQAVVSDAEMAASAKEEIIASPLVGNILPLSAVADEVFASGALGKGVAIQPSEGKVLAPANGTISVLFPTGHAVGITTDTGVELLIHIGLDTVNLDGRGYTSHVGKGQKVSAGDLLVEFDIATINDAGYDTITPVIVTNTDNFTDVLTTTEPVVARNDYLFTIVK</sequence>
<dbReference type="EMBL" id="CP063065">
    <property type="protein sequence ID" value="QOQ79548.1"/>
    <property type="molecule type" value="Genomic_DNA"/>
</dbReference>
<keyword evidence="5" id="KW-0808">Transferase</keyword>
<keyword evidence="6" id="KW-0598">Phosphotransferase system</keyword>
<dbReference type="Proteomes" id="UP000595091">
    <property type="component" value="Chromosome"/>
</dbReference>
<dbReference type="AlphaFoldDB" id="A0A7M1KUH3"/>
<dbReference type="FunFam" id="3.30.1360.60:FF:000001">
    <property type="entry name" value="PTS system glucose-specific IIBC component PtsG"/>
    <property type="match status" value="1"/>
</dbReference>
<feature type="transmembrane region" description="Helical" evidence="17">
    <location>
        <begin position="403"/>
        <end position="424"/>
    </location>
</feature>
<feature type="transmembrane region" description="Helical" evidence="17">
    <location>
        <begin position="319"/>
        <end position="336"/>
    </location>
</feature>
<dbReference type="Pfam" id="PF00367">
    <property type="entry name" value="PTS_EIIB"/>
    <property type="match status" value="1"/>
</dbReference>
<dbReference type="GO" id="GO:0090589">
    <property type="term" value="F:protein-phosphocysteine-trehalose phosphotransferase system transporter activity"/>
    <property type="evidence" value="ECO:0007669"/>
    <property type="project" value="TreeGrafter"/>
</dbReference>
<dbReference type="NCBIfam" id="TIGR00830">
    <property type="entry name" value="PTBA"/>
    <property type="match status" value="1"/>
</dbReference>
<comment type="function">
    <text evidence="12">The phosphoenolpyruvate-dependent sugar phosphotransferase system (sugar PTS), a major carbohydrate active transport system, catalyzes the phosphorylation of incoming sugar substrates concomitantly with their translocation across the cell membrane. This system is involved in sucrose transport.</text>
</comment>
<dbReference type="Gene3D" id="3.30.1360.60">
    <property type="entry name" value="Glucose permease domain IIB"/>
    <property type="match status" value="1"/>
</dbReference>
<feature type="transmembrane region" description="Helical" evidence="17">
    <location>
        <begin position="178"/>
        <end position="195"/>
    </location>
</feature>
<evidence type="ECO:0000256" key="13">
    <source>
        <dbReference type="ARBA" id="ARBA00048931"/>
    </source>
</evidence>
<evidence type="ECO:0000256" key="1">
    <source>
        <dbReference type="ARBA" id="ARBA00004651"/>
    </source>
</evidence>
<evidence type="ECO:0000313" key="21">
    <source>
        <dbReference type="EMBL" id="QOQ79548.1"/>
    </source>
</evidence>
<dbReference type="Pfam" id="PF02378">
    <property type="entry name" value="PTS_EIIC"/>
    <property type="match status" value="1"/>
</dbReference>
<keyword evidence="2" id="KW-0813">Transport</keyword>
<reference evidence="21 22" key="1">
    <citation type="submission" date="2020-10" db="EMBL/GenBank/DDBJ databases">
        <title>Plasmid carrying two tetracycline resistance determinant.</title>
        <authorList>
            <person name="Yang Q."/>
        </authorList>
    </citation>
    <scope>NUCLEOTIDE SEQUENCE [LARGE SCALE GENOMIC DNA]</scope>
    <source>
        <strain evidence="21 22">T43</strain>
    </source>
</reference>
<dbReference type="SUPFAM" id="SSF51261">
    <property type="entry name" value="Duplicated hybrid motif"/>
    <property type="match status" value="1"/>
</dbReference>
<comment type="subcellular location">
    <subcellularLocation>
        <location evidence="1">Cell membrane</location>
        <topology evidence="1">Multi-pass membrane protein</topology>
    </subcellularLocation>
</comment>
<dbReference type="PROSITE" id="PS51103">
    <property type="entry name" value="PTS_EIIC_TYPE_1"/>
    <property type="match status" value="1"/>
</dbReference>
<name>A0A7M1KUH3_9LACT</name>
<evidence type="ECO:0000256" key="3">
    <source>
        <dbReference type="ARBA" id="ARBA00022475"/>
    </source>
</evidence>
<dbReference type="NCBIfam" id="TIGR01995">
    <property type="entry name" value="PTS-II-ABC-beta"/>
    <property type="match status" value="1"/>
</dbReference>
<dbReference type="GO" id="GO:0009401">
    <property type="term" value="P:phosphoenolpyruvate-dependent sugar phosphotransferase system"/>
    <property type="evidence" value="ECO:0007669"/>
    <property type="project" value="UniProtKB-KW"/>
</dbReference>
<dbReference type="CDD" id="cd00212">
    <property type="entry name" value="PTS_IIB_glc"/>
    <property type="match status" value="1"/>
</dbReference>
<dbReference type="GO" id="GO:0005886">
    <property type="term" value="C:plasma membrane"/>
    <property type="evidence" value="ECO:0007669"/>
    <property type="project" value="UniProtKB-SubCell"/>
</dbReference>
<dbReference type="SUPFAM" id="SSF55604">
    <property type="entry name" value="Glucose permease domain IIB"/>
    <property type="match status" value="1"/>
</dbReference>
<dbReference type="InterPro" id="IPR011055">
    <property type="entry name" value="Dup_hybrid_motif"/>
</dbReference>
<feature type="transmembrane region" description="Helical" evidence="17">
    <location>
        <begin position="445"/>
        <end position="470"/>
    </location>
</feature>
<dbReference type="InterPro" id="IPR050558">
    <property type="entry name" value="PTS_Sugar-Specific_Components"/>
</dbReference>
<dbReference type="PROSITE" id="PS51093">
    <property type="entry name" value="PTS_EIIA_TYPE_1"/>
    <property type="match status" value="1"/>
</dbReference>
<evidence type="ECO:0000256" key="14">
    <source>
        <dbReference type="ARBA" id="ARBA00074554"/>
    </source>
</evidence>
<dbReference type="PROSITE" id="PS01035">
    <property type="entry name" value="PTS_EIIB_TYPE_1_CYS"/>
    <property type="match status" value="1"/>
</dbReference>
<proteinExistence type="predicted"/>
<keyword evidence="7 17" id="KW-0812">Transmembrane</keyword>
<dbReference type="InterPro" id="IPR003352">
    <property type="entry name" value="PTS_EIIC"/>
</dbReference>
<evidence type="ECO:0000259" key="19">
    <source>
        <dbReference type="PROSITE" id="PS51098"/>
    </source>
</evidence>
<evidence type="ECO:0000256" key="9">
    <source>
        <dbReference type="ARBA" id="ARBA00022989"/>
    </source>
</evidence>
<feature type="transmembrane region" description="Helical" evidence="17">
    <location>
        <begin position="377"/>
        <end position="397"/>
    </location>
</feature>
<keyword evidence="10 17" id="KW-0472">Membrane</keyword>
<dbReference type="PANTHER" id="PTHR30175">
    <property type="entry name" value="PHOSPHOTRANSFERASE SYSTEM TRANSPORT PROTEIN"/>
    <property type="match status" value="1"/>
</dbReference>
<comment type="catalytic activity">
    <reaction evidence="13">
        <text>N(pros)-phospho-L-histidyl-[protein](out) + sucrose = sucrose 6(G)-phosphate(in) + L-histidyl-[protein]</text>
        <dbReference type="Rhea" id="RHEA:49236"/>
        <dbReference type="Rhea" id="RHEA-COMP:9745"/>
        <dbReference type="Rhea" id="RHEA-COMP:9746"/>
        <dbReference type="ChEBI" id="CHEBI:17992"/>
        <dbReference type="ChEBI" id="CHEBI:29979"/>
        <dbReference type="ChEBI" id="CHEBI:64837"/>
        <dbReference type="ChEBI" id="CHEBI:91002"/>
        <dbReference type="EC" id="2.7.1.211"/>
    </reaction>
</comment>
<dbReference type="InterPro" id="IPR011297">
    <property type="entry name" value="PTS_IIABC_b_glu"/>
</dbReference>
<evidence type="ECO:0000256" key="17">
    <source>
        <dbReference type="SAM" id="Phobius"/>
    </source>
</evidence>
<feature type="domain" description="PTS EIIA type-1" evidence="18">
    <location>
        <begin position="531"/>
        <end position="635"/>
    </location>
</feature>
<feature type="domain" description="PTS EIIB type-1" evidence="19">
    <location>
        <begin position="7"/>
        <end position="89"/>
    </location>
</feature>
<dbReference type="PROSITE" id="PS00371">
    <property type="entry name" value="PTS_EIIA_TYPE_1_HIS"/>
    <property type="match status" value="1"/>
</dbReference>
<evidence type="ECO:0000256" key="8">
    <source>
        <dbReference type="ARBA" id="ARBA00022777"/>
    </source>
</evidence>
<evidence type="ECO:0000256" key="12">
    <source>
        <dbReference type="ARBA" id="ARBA00045139"/>
    </source>
</evidence>
<dbReference type="InterPro" id="IPR036878">
    <property type="entry name" value="Glu_permease_IIB"/>
</dbReference>
<evidence type="ECO:0000313" key="22">
    <source>
        <dbReference type="Proteomes" id="UP000595091"/>
    </source>
</evidence>
<feature type="transmembrane region" description="Helical" evidence="17">
    <location>
        <begin position="148"/>
        <end position="166"/>
    </location>
</feature>
<dbReference type="InterPro" id="IPR013013">
    <property type="entry name" value="PTS_EIIC_1"/>
</dbReference>
<evidence type="ECO:0000256" key="7">
    <source>
        <dbReference type="ARBA" id="ARBA00022692"/>
    </source>
</evidence>
<accession>A0A7M1KUH3</accession>
<dbReference type="GO" id="GO:0015771">
    <property type="term" value="P:trehalose transport"/>
    <property type="evidence" value="ECO:0007669"/>
    <property type="project" value="TreeGrafter"/>
</dbReference>
<keyword evidence="3" id="KW-1003">Cell membrane</keyword>
<dbReference type="GO" id="GO:0016301">
    <property type="term" value="F:kinase activity"/>
    <property type="evidence" value="ECO:0007669"/>
    <property type="project" value="UniProtKB-KW"/>
</dbReference>
<dbReference type="CDD" id="cd00210">
    <property type="entry name" value="PTS_IIA_glc"/>
    <property type="match status" value="1"/>
</dbReference>
<feature type="domain" description="PTS EIIC type-1" evidence="20">
    <location>
        <begin position="111"/>
        <end position="486"/>
    </location>
</feature>
<protein>
    <recommendedName>
        <fullName evidence="14">PTS system sucrose-specific EIIBCA component</fullName>
        <ecNumber evidence="11">2.7.1.211</ecNumber>
    </recommendedName>
    <alternativeName>
        <fullName evidence="15">EIIBCA-Scr</fullName>
    </alternativeName>
</protein>
<keyword evidence="8" id="KW-0418">Kinase</keyword>
<dbReference type="FunFam" id="2.70.70.10:FF:000001">
    <property type="entry name" value="PTS system glucose-specific IIA component"/>
    <property type="match status" value="1"/>
</dbReference>
<evidence type="ECO:0000256" key="11">
    <source>
        <dbReference type="ARBA" id="ARBA00044053"/>
    </source>
</evidence>
<dbReference type="PANTHER" id="PTHR30175:SF1">
    <property type="entry name" value="PTS SYSTEM ARBUTIN-, CELLOBIOSE-, AND SALICIN-SPECIFIC EIIBC COMPONENT-RELATED"/>
    <property type="match status" value="1"/>
</dbReference>
<evidence type="ECO:0000256" key="15">
    <source>
        <dbReference type="ARBA" id="ARBA00081008"/>
    </source>
</evidence>
<evidence type="ECO:0000259" key="18">
    <source>
        <dbReference type="PROSITE" id="PS51093"/>
    </source>
</evidence>
<feature type="transmembrane region" description="Helical" evidence="17">
    <location>
        <begin position="262"/>
        <end position="283"/>
    </location>
</feature>
<feature type="active site" description="Phosphocysteine intermediate; for EIIB activity" evidence="16">
    <location>
        <position position="29"/>
    </location>
</feature>
<feature type="transmembrane region" description="Helical" evidence="17">
    <location>
        <begin position="232"/>
        <end position="250"/>
    </location>
</feature>
<evidence type="ECO:0000256" key="10">
    <source>
        <dbReference type="ARBA" id="ARBA00023136"/>
    </source>
</evidence>
<organism evidence="21 22">
    <name type="scientific">Aerococcus urinaeequi</name>
    <dbReference type="NCBI Taxonomy" id="51665"/>
    <lineage>
        <taxon>Bacteria</taxon>
        <taxon>Bacillati</taxon>
        <taxon>Bacillota</taxon>
        <taxon>Bacilli</taxon>
        <taxon>Lactobacillales</taxon>
        <taxon>Aerococcaceae</taxon>
        <taxon>Aerococcus</taxon>
    </lineage>
</organism>
<feature type="transmembrane region" description="Helical" evidence="17">
    <location>
        <begin position="120"/>
        <end position="142"/>
    </location>
</feature>
<feature type="transmembrane region" description="Helical" evidence="17">
    <location>
        <begin position="289"/>
        <end position="312"/>
    </location>
</feature>
<evidence type="ECO:0000259" key="20">
    <source>
        <dbReference type="PROSITE" id="PS51103"/>
    </source>
</evidence>
<evidence type="ECO:0000256" key="2">
    <source>
        <dbReference type="ARBA" id="ARBA00022448"/>
    </source>
</evidence>
<evidence type="ECO:0000256" key="16">
    <source>
        <dbReference type="PROSITE-ProRule" id="PRU00421"/>
    </source>
</evidence>
<evidence type="ECO:0000256" key="5">
    <source>
        <dbReference type="ARBA" id="ARBA00022679"/>
    </source>
</evidence>
<keyword evidence="4 21" id="KW-0762">Sugar transport</keyword>
<dbReference type="PROSITE" id="PS51098">
    <property type="entry name" value="PTS_EIIB_TYPE_1"/>
    <property type="match status" value="1"/>
</dbReference>
<gene>
    <name evidence="21" type="ORF">IMX20_02285</name>
</gene>
<dbReference type="EC" id="2.7.1.211" evidence="11"/>
<dbReference type="InterPro" id="IPR001996">
    <property type="entry name" value="PTS_IIB_1"/>
</dbReference>
<feature type="transmembrane region" description="Helical" evidence="17">
    <location>
        <begin position="348"/>
        <end position="365"/>
    </location>
</feature>
<evidence type="ECO:0000256" key="6">
    <source>
        <dbReference type="ARBA" id="ARBA00022683"/>
    </source>
</evidence>
<dbReference type="GO" id="GO:0008982">
    <property type="term" value="F:protein-N(PI)-phosphohistidine-sugar phosphotransferase activity"/>
    <property type="evidence" value="ECO:0007669"/>
    <property type="project" value="InterPro"/>
</dbReference>